<name>A0A811T8F5_9EURY</name>
<dbReference type="Proteomes" id="UP000610373">
    <property type="component" value="Unassembled WGS sequence"/>
</dbReference>
<dbReference type="Gene3D" id="3.20.20.70">
    <property type="entry name" value="Aldolase class I"/>
    <property type="match status" value="1"/>
</dbReference>
<gene>
    <name evidence="2" type="primary">pyrD</name>
    <name evidence="2" type="ORF">CHKLHMKO_00310</name>
</gene>
<evidence type="ECO:0000259" key="1">
    <source>
        <dbReference type="Pfam" id="PF01207"/>
    </source>
</evidence>
<dbReference type="InterPro" id="IPR035587">
    <property type="entry name" value="DUS-like_FMN-bd"/>
</dbReference>
<keyword evidence="2" id="KW-0560">Oxidoreductase</keyword>
<dbReference type="NCBIfam" id="TIGR03277">
    <property type="entry name" value="methan_mark_9"/>
    <property type="match status" value="1"/>
</dbReference>
<dbReference type="AlphaFoldDB" id="A0A811T8F5"/>
<dbReference type="InterPro" id="IPR013785">
    <property type="entry name" value="Aldolase_TIM"/>
</dbReference>
<dbReference type="Pfam" id="PF01207">
    <property type="entry name" value="Dus"/>
    <property type="match status" value="1"/>
</dbReference>
<accession>A0A811T8F5</accession>
<dbReference type="SUPFAM" id="SSF51395">
    <property type="entry name" value="FMN-linked oxidoreductases"/>
    <property type="match status" value="1"/>
</dbReference>
<organism evidence="2 3">
    <name type="scientific">Candidatus Argoarchaeum ethanivorans</name>
    <dbReference type="NCBI Taxonomy" id="2608793"/>
    <lineage>
        <taxon>Archaea</taxon>
        <taxon>Methanobacteriati</taxon>
        <taxon>Methanobacteriota</taxon>
        <taxon>Stenosarchaea group</taxon>
        <taxon>Methanomicrobia</taxon>
        <taxon>Methanosarcinales</taxon>
        <taxon>Methanosarcinales incertae sedis</taxon>
        <taxon>GOM Arc I cluster</taxon>
        <taxon>Candidatus Argoarchaeum</taxon>
    </lineage>
</organism>
<evidence type="ECO:0000313" key="3">
    <source>
        <dbReference type="Proteomes" id="UP000610373"/>
    </source>
</evidence>
<dbReference type="InterPro" id="IPR017671">
    <property type="entry name" value="Methan_mark_9"/>
</dbReference>
<feature type="domain" description="DUS-like FMN-binding" evidence="1">
    <location>
        <begin position="89"/>
        <end position="252"/>
    </location>
</feature>
<dbReference type="PANTHER" id="PTHR11082:SF36">
    <property type="entry name" value="DUS-LIKE FMN-BINDING DOMAIN-CONTAINING PROTEIN"/>
    <property type="match status" value="1"/>
</dbReference>
<dbReference type="GO" id="GO:0016491">
    <property type="term" value="F:oxidoreductase activity"/>
    <property type="evidence" value="ECO:0007669"/>
    <property type="project" value="UniProtKB-KW"/>
</dbReference>
<evidence type="ECO:0000313" key="2">
    <source>
        <dbReference type="EMBL" id="CAD6492611.1"/>
    </source>
</evidence>
<protein>
    <submittedName>
        <fullName evidence="2">Dihydroorotate dehydrogenase</fullName>
        <ecNumber evidence="2">1.3.-.-</ecNumber>
    </submittedName>
</protein>
<dbReference type="EC" id="1.3.-.-" evidence="2"/>
<dbReference type="EMBL" id="CAJHIO010000015">
    <property type="protein sequence ID" value="CAD6492611.1"/>
    <property type="molecule type" value="Genomic_DNA"/>
</dbReference>
<proteinExistence type="predicted"/>
<sequence>MPEFFDLNVGYVSFKNPVALASMAGITDSEFAKKTAQDAGLVVIGGYNLDEETNHAAKIMSGRGRKEFISEEPMDLIESELLKLQDIDSVVALNVRAVSAETYMRAALLARKYNAVLELDAHCRQPEIMSLGAGQELVFDFGKLKGIIHKIKKTGVVLSVKVRSNVVNNLMLAQLIEDAGADILHFDAMGTQGFDLRSLKDVRDATSRIFLIGNNSVHNFEDAQKMFGRGADMVSVARGALENQGIFNEIASSTSAVQRQTGWYNAPKHICGGGDLRGLTFCCLPVKPCVVHAALKKIGMTAKEFAELKLDFVKGTPLQYGEGTCFGTMAWCCKATKPCFLRDNVLDAIGLSIVEYTLLKKRMAEHILSHRKKLVSYDV</sequence>
<reference evidence="2" key="1">
    <citation type="submission" date="2020-10" db="EMBL/GenBank/DDBJ databases">
        <authorList>
            <person name="Hahn C.J."/>
            <person name="Laso-Perez R."/>
            <person name="Vulcano F."/>
            <person name="Vaziourakis K.-M."/>
            <person name="Stokke R."/>
            <person name="Steen I.H."/>
            <person name="Teske A."/>
            <person name="Boetius A."/>
            <person name="Liebeke M."/>
            <person name="Amann R."/>
            <person name="Knittel K."/>
        </authorList>
    </citation>
    <scope>NUCLEOTIDE SEQUENCE</scope>
    <source>
        <strain evidence="2">Gfbio:e3339647-f889-4370-9287-4fb5cb688e4c:AG392O15_GoMArc1</strain>
    </source>
</reference>
<dbReference type="PANTHER" id="PTHR11082">
    <property type="entry name" value="TRNA-DIHYDROURIDINE SYNTHASE"/>
    <property type="match status" value="1"/>
</dbReference>
<comment type="caution">
    <text evidence="2">The sequence shown here is derived from an EMBL/GenBank/DDBJ whole genome shotgun (WGS) entry which is preliminary data.</text>
</comment>